<keyword evidence="1" id="KW-0819">tRNA processing</keyword>
<dbReference type="GO" id="GO:0005634">
    <property type="term" value="C:nucleus"/>
    <property type="evidence" value="ECO:0007669"/>
    <property type="project" value="TreeGrafter"/>
</dbReference>
<dbReference type="STRING" id="1149755.A0A2J6RK69"/>
<dbReference type="PANTHER" id="PTHR11079">
    <property type="entry name" value="CYTOSINE DEAMINASE FAMILY MEMBER"/>
    <property type="match status" value="1"/>
</dbReference>
<comment type="similarity">
    <text evidence="2">Belongs to the cytidine and deoxycytidylate deaminase family. ADAT3 subfamily.</text>
</comment>
<dbReference type="OrthoDB" id="3180714at2759"/>
<dbReference type="GO" id="GO:0052717">
    <property type="term" value="F:tRNA-specific adenosine-34 deaminase activity"/>
    <property type="evidence" value="ECO:0007669"/>
    <property type="project" value="TreeGrafter"/>
</dbReference>
<dbReference type="InterPro" id="IPR016193">
    <property type="entry name" value="Cytidine_deaminase-like"/>
</dbReference>
<dbReference type="EMBL" id="KZ613947">
    <property type="protein sequence ID" value="PMD38891.1"/>
    <property type="molecule type" value="Genomic_DNA"/>
</dbReference>
<evidence type="ECO:0000313" key="5">
    <source>
        <dbReference type="EMBL" id="PMD38891.1"/>
    </source>
</evidence>
<keyword evidence="6" id="KW-1185">Reference proteome</keyword>
<dbReference type="Pfam" id="PF00383">
    <property type="entry name" value="dCMP_cyt_deam_1"/>
    <property type="match status" value="1"/>
</dbReference>
<feature type="region of interest" description="Disordered" evidence="3">
    <location>
        <begin position="1"/>
        <end position="20"/>
    </location>
</feature>
<organism evidence="5 6">
    <name type="scientific">Hyaloscypha variabilis (strain UAMH 11265 / GT02V1 / F)</name>
    <name type="common">Meliniomyces variabilis</name>
    <dbReference type="NCBI Taxonomy" id="1149755"/>
    <lineage>
        <taxon>Eukaryota</taxon>
        <taxon>Fungi</taxon>
        <taxon>Dikarya</taxon>
        <taxon>Ascomycota</taxon>
        <taxon>Pezizomycotina</taxon>
        <taxon>Leotiomycetes</taxon>
        <taxon>Helotiales</taxon>
        <taxon>Hyaloscyphaceae</taxon>
        <taxon>Hyaloscypha</taxon>
        <taxon>Hyaloscypha variabilis</taxon>
    </lineage>
</organism>
<evidence type="ECO:0000256" key="1">
    <source>
        <dbReference type="ARBA" id="ARBA00022694"/>
    </source>
</evidence>
<dbReference type="AlphaFoldDB" id="A0A2J6RK69"/>
<feature type="domain" description="CMP/dCMP-type deaminase" evidence="4">
    <location>
        <begin position="432"/>
        <end position="464"/>
    </location>
</feature>
<accession>A0A2J6RK69</accession>
<dbReference type="GO" id="GO:0008033">
    <property type="term" value="P:tRNA processing"/>
    <property type="evidence" value="ECO:0007669"/>
    <property type="project" value="UniProtKB-KW"/>
</dbReference>
<dbReference type="PANTHER" id="PTHR11079:SF156">
    <property type="entry name" value="INACTIVE TRNA-SPECIFIC ADENOSINE DEAMINASE-LIKE PROTEIN 3-RELATED"/>
    <property type="match status" value="1"/>
</dbReference>
<evidence type="ECO:0000256" key="3">
    <source>
        <dbReference type="SAM" id="MobiDB-lite"/>
    </source>
</evidence>
<evidence type="ECO:0000313" key="6">
    <source>
        <dbReference type="Proteomes" id="UP000235786"/>
    </source>
</evidence>
<dbReference type="GO" id="GO:0005737">
    <property type="term" value="C:cytoplasm"/>
    <property type="evidence" value="ECO:0007669"/>
    <property type="project" value="TreeGrafter"/>
</dbReference>
<dbReference type="InterPro" id="IPR002125">
    <property type="entry name" value="CMP_dCMP_dom"/>
</dbReference>
<name>A0A2J6RK69_HYAVF</name>
<protein>
    <submittedName>
        <fullName evidence="5">Cytidine deaminase-like protein</fullName>
    </submittedName>
</protein>
<gene>
    <name evidence="5" type="ORF">L207DRAFT_513379</name>
</gene>
<evidence type="ECO:0000256" key="2">
    <source>
        <dbReference type="ARBA" id="ARBA00038160"/>
    </source>
</evidence>
<sequence>MTQETEGKAACSKKGPDVASQGGTLVALKTTLETRARDSFITVYVTSVPVKQASGTLDVIRQLLPGDGGVDLQHLRRFAKARDVPDLVRDVFAKAKSSAEVNSATASENPVSGTVSLSAQEHKVIVSDAPNSGSVTPSSQTNASAVVDDQAALIATTADAGSRTDDTAPGELFLIIGSTNAISSAAVTKELKTVVDNAVIFSIQVPRLAPTSQEQAILWSSQYWPTVYKKSNPFGPHPSIVSRTEQEIRGEVEKWMDLAREVAHQANVTVSGEAVGVVIVERKNGVGRPVAVAGDARWAAWPCKGPGNVTAHAALRAIAMVAAGVKAFNESEQFTGNESSSSPHPRVKTELADQVNEIGPVSTSQLESEEFAAQRVINADFHSSQRGSQPNTNVAFIYAGRDKQVEGDIIFQDKPILAAEKDHYDPSGTTGGYLCHDLEIYCTHEPCVMCSMAILHSRFGKVIFQHRMPMTGGMCADGDLSHGLFWRKELNWTLLAWQWRPSSDDEKIEKADFHA</sequence>
<reference evidence="5 6" key="1">
    <citation type="submission" date="2016-04" db="EMBL/GenBank/DDBJ databases">
        <title>A degradative enzymes factory behind the ericoid mycorrhizal symbiosis.</title>
        <authorList>
            <consortium name="DOE Joint Genome Institute"/>
            <person name="Martino E."/>
            <person name="Morin E."/>
            <person name="Grelet G."/>
            <person name="Kuo A."/>
            <person name="Kohler A."/>
            <person name="Daghino S."/>
            <person name="Barry K."/>
            <person name="Choi C."/>
            <person name="Cichocki N."/>
            <person name="Clum A."/>
            <person name="Copeland A."/>
            <person name="Hainaut M."/>
            <person name="Haridas S."/>
            <person name="Labutti K."/>
            <person name="Lindquist E."/>
            <person name="Lipzen A."/>
            <person name="Khouja H.-R."/>
            <person name="Murat C."/>
            <person name="Ohm R."/>
            <person name="Olson A."/>
            <person name="Spatafora J."/>
            <person name="Veneault-Fourrey C."/>
            <person name="Henrissat B."/>
            <person name="Grigoriev I."/>
            <person name="Martin F."/>
            <person name="Perotto S."/>
        </authorList>
    </citation>
    <scope>NUCLEOTIDE SEQUENCE [LARGE SCALE GENOMIC DNA]</scope>
    <source>
        <strain evidence="5 6">F</strain>
    </source>
</reference>
<dbReference type="SUPFAM" id="SSF53927">
    <property type="entry name" value="Cytidine deaminase-like"/>
    <property type="match status" value="1"/>
</dbReference>
<proteinExistence type="inferred from homology"/>
<dbReference type="Proteomes" id="UP000235786">
    <property type="component" value="Unassembled WGS sequence"/>
</dbReference>
<dbReference type="Gene3D" id="3.40.140.10">
    <property type="entry name" value="Cytidine Deaminase, domain 2"/>
    <property type="match status" value="1"/>
</dbReference>
<evidence type="ECO:0000259" key="4">
    <source>
        <dbReference type="Pfam" id="PF00383"/>
    </source>
</evidence>